<dbReference type="OrthoDB" id="4250781at2759"/>
<keyword evidence="2" id="KW-1185">Reference proteome</keyword>
<gene>
    <name evidence="1" type="ORF">BDN70DRAFT_938429</name>
</gene>
<evidence type="ECO:0000313" key="1">
    <source>
        <dbReference type="EMBL" id="KAF9472103.1"/>
    </source>
</evidence>
<protein>
    <submittedName>
        <fullName evidence="1">Uncharacterized protein</fullName>
    </submittedName>
</protein>
<accession>A0A9P6CTZ4</accession>
<comment type="caution">
    <text evidence="1">The sequence shown here is derived from an EMBL/GenBank/DDBJ whole genome shotgun (WGS) entry which is preliminary data.</text>
</comment>
<organism evidence="1 2">
    <name type="scientific">Pholiota conissans</name>
    <dbReference type="NCBI Taxonomy" id="109636"/>
    <lineage>
        <taxon>Eukaryota</taxon>
        <taxon>Fungi</taxon>
        <taxon>Dikarya</taxon>
        <taxon>Basidiomycota</taxon>
        <taxon>Agaricomycotina</taxon>
        <taxon>Agaricomycetes</taxon>
        <taxon>Agaricomycetidae</taxon>
        <taxon>Agaricales</taxon>
        <taxon>Agaricineae</taxon>
        <taxon>Strophariaceae</taxon>
        <taxon>Pholiota</taxon>
    </lineage>
</organism>
<proteinExistence type="predicted"/>
<evidence type="ECO:0000313" key="2">
    <source>
        <dbReference type="Proteomes" id="UP000807469"/>
    </source>
</evidence>
<dbReference type="Proteomes" id="UP000807469">
    <property type="component" value="Unassembled WGS sequence"/>
</dbReference>
<name>A0A9P6CTZ4_9AGAR</name>
<dbReference type="EMBL" id="MU155578">
    <property type="protein sequence ID" value="KAF9472103.1"/>
    <property type="molecule type" value="Genomic_DNA"/>
</dbReference>
<sequence>MIFVAPLDVALADIWVSAYAVFTLYHTQENILITLDALPNNAEIRQYLLASGFARLYLTPHILARVAPQINVAPTDILFLSRATFW</sequence>
<reference evidence="1" key="1">
    <citation type="submission" date="2020-11" db="EMBL/GenBank/DDBJ databases">
        <authorList>
            <consortium name="DOE Joint Genome Institute"/>
            <person name="Ahrendt S."/>
            <person name="Riley R."/>
            <person name="Andreopoulos W."/>
            <person name="Labutti K."/>
            <person name="Pangilinan J."/>
            <person name="Ruiz-Duenas F.J."/>
            <person name="Barrasa J.M."/>
            <person name="Sanchez-Garcia M."/>
            <person name="Camarero S."/>
            <person name="Miyauchi S."/>
            <person name="Serrano A."/>
            <person name="Linde D."/>
            <person name="Babiker R."/>
            <person name="Drula E."/>
            <person name="Ayuso-Fernandez I."/>
            <person name="Pacheco R."/>
            <person name="Padilla G."/>
            <person name="Ferreira P."/>
            <person name="Barriuso J."/>
            <person name="Kellner H."/>
            <person name="Castanera R."/>
            <person name="Alfaro M."/>
            <person name="Ramirez L."/>
            <person name="Pisabarro A.G."/>
            <person name="Kuo A."/>
            <person name="Tritt A."/>
            <person name="Lipzen A."/>
            <person name="He G."/>
            <person name="Yan M."/>
            <person name="Ng V."/>
            <person name="Cullen D."/>
            <person name="Martin F."/>
            <person name="Rosso M.-N."/>
            <person name="Henrissat B."/>
            <person name="Hibbett D."/>
            <person name="Martinez A.T."/>
            <person name="Grigoriev I.V."/>
        </authorList>
    </citation>
    <scope>NUCLEOTIDE SEQUENCE</scope>
    <source>
        <strain evidence="1">CIRM-BRFM 674</strain>
    </source>
</reference>
<dbReference type="AlphaFoldDB" id="A0A9P6CTZ4"/>